<dbReference type="RefSeq" id="WP_311498326.1">
    <property type="nucleotide sequence ID" value="NZ_JAVRHN010000001.1"/>
</dbReference>
<organism evidence="5 6">
    <name type="scientific">Autumnicola psychrophila</name>
    <dbReference type="NCBI Taxonomy" id="3075592"/>
    <lineage>
        <taxon>Bacteria</taxon>
        <taxon>Pseudomonadati</taxon>
        <taxon>Bacteroidota</taxon>
        <taxon>Flavobacteriia</taxon>
        <taxon>Flavobacteriales</taxon>
        <taxon>Flavobacteriaceae</taxon>
        <taxon>Autumnicola</taxon>
    </lineage>
</organism>
<evidence type="ECO:0000313" key="6">
    <source>
        <dbReference type="Proteomes" id="UP001253848"/>
    </source>
</evidence>
<dbReference type="InterPro" id="IPR025269">
    <property type="entry name" value="SAM-like_dom"/>
</dbReference>
<evidence type="ECO:0000259" key="4">
    <source>
        <dbReference type="Pfam" id="PF13102"/>
    </source>
</evidence>
<dbReference type="SUPFAM" id="SSF56349">
    <property type="entry name" value="DNA breaking-rejoining enzymes"/>
    <property type="match status" value="1"/>
</dbReference>
<dbReference type="Gene3D" id="1.10.150.130">
    <property type="match status" value="1"/>
</dbReference>
<evidence type="ECO:0000313" key="5">
    <source>
        <dbReference type="EMBL" id="MDT0684877.1"/>
    </source>
</evidence>
<dbReference type="InterPro" id="IPR010998">
    <property type="entry name" value="Integrase_recombinase_N"/>
</dbReference>
<keyword evidence="3" id="KW-0812">Transmembrane</keyword>
<accession>A0ABU3DMD9</accession>
<feature type="domain" description="Phage integrase SAM-like" evidence="4">
    <location>
        <begin position="189"/>
        <end position="280"/>
    </location>
</feature>
<keyword evidence="6" id="KW-1185">Reference proteome</keyword>
<feature type="transmembrane region" description="Helical" evidence="3">
    <location>
        <begin position="58"/>
        <end position="76"/>
    </location>
</feature>
<sequence length="512" mass="59028">MLPNNLIPFPTSTKTSISLIKSIARGTMLSQSKLIWSALNSFKLIPCVQFAYNKNEYVLSLYLLNIFLMATIYFLYRSRKQHAPLTVRLQDNDKNNKKFQFEAKSELEVTKEYWKTIRHKKRGVDAVDKRKIAEVNSKLSELEKFLLSKYKEQKPKPEQKYWLKEILNDFYNPEEDEHEEIKSDLITDCIQEVIDNAHTRENARGGLGISISRVKSYKNLLNIFKKYQGRKKYRVKDVDIKFGRQFLDWLLSSQNYSEGYARKKIDDLKSVCADAEINGLEVSHQLKKVKGGKTKNDFIIYLTPKELHRIEKAELESESLKNIRKWLLLGCNIGQRGGDLLRLSKDNFITRNGLELIELKQQKTGKNVTIPVLPTTKEILKEGLPYTIALQNFNNDLKILCKTAGINSLTEGAKIVMLDENGEILEKDEKGRYKKKGTKRKITGTFPKHELITSHVCRRTFATNQYGIIPTPLLMRITAHSTEKMFLGYIGKSAMDSAQQIADLYEKLAAKN</sequence>
<keyword evidence="3" id="KW-0472">Membrane</keyword>
<comment type="caution">
    <text evidence="5">The sequence shown here is derived from an EMBL/GenBank/DDBJ whole genome shotgun (WGS) entry which is preliminary data.</text>
</comment>
<dbReference type="InterPro" id="IPR013762">
    <property type="entry name" value="Integrase-like_cat_sf"/>
</dbReference>
<dbReference type="EMBL" id="JAVRHN010000001">
    <property type="protein sequence ID" value="MDT0684877.1"/>
    <property type="molecule type" value="Genomic_DNA"/>
</dbReference>
<dbReference type="InterPro" id="IPR011010">
    <property type="entry name" value="DNA_brk_join_enz"/>
</dbReference>
<proteinExistence type="predicted"/>
<dbReference type="Gene3D" id="1.10.443.10">
    <property type="entry name" value="Intergrase catalytic core"/>
    <property type="match status" value="1"/>
</dbReference>
<name>A0ABU3DMD9_9FLAO</name>
<gene>
    <name evidence="5" type="ORF">RM541_00755</name>
</gene>
<evidence type="ECO:0000256" key="3">
    <source>
        <dbReference type="SAM" id="Phobius"/>
    </source>
</evidence>
<reference evidence="5 6" key="1">
    <citation type="submission" date="2023-09" db="EMBL/GenBank/DDBJ databases">
        <authorList>
            <person name="Rey-Velasco X."/>
        </authorList>
    </citation>
    <scope>NUCLEOTIDE SEQUENCE [LARGE SCALE GENOMIC DNA]</scope>
    <source>
        <strain evidence="5 6">F225</strain>
    </source>
</reference>
<dbReference type="Proteomes" id="UP001253848">
    <property type="component" value="Unassembled WGS sequence"/>
</dbReference>
<keyword evidence="3" id="KW-1133">Transmembrane helix</keyword>
<keyword evidence="2" id="KW-0233">DNA recombination</keyword>
<evidence type="ECO:0000256" key="2">
    <source>
        <dbReference type="ARBA" id="ARBA00023172"/>
    </source>
</evidence>
<keyword evidence="1" id="KW-0238">DNA-binding</keyword>
<protein>
    <submittedName>
        <fullName evidence="5">Phage integrase SAM-like domain-containing protein</fullName>
    </submittedName>
</protein>
<evidence type="ECO:0000256" key="1">
    <source>
        <dbReference type="ARBA" id="ARBA00023125"/>
    </source>
</evidence>
<dbReference type="Pfam" id="PF13102">
    <property type="entry name" value="Phage_int_SAM_5"/>
    <property type="match status" value="1"/>
</dbReference>